<evidence type="ECO:0000259" key="5">
    <source>
        <dbReference type="PROSITE" id="PS51676"/>
    </source>
</evidence>
<feature type="domain" description="WW" evidence="4">
    <location>
        <begin position="204"/>
        <end position="232"/>
    </location>
</feature>
<evidence type="ECO:0000256" key="2">
    <source>
        <dbReference type="SAM" id="Coils"/>
    </source>
</evidence>
<feature type="region of interest" description="Disordered" evidence="3">
    <location>
        <begin position="329"/>
        <end position="360"/>
    </location>
</feature>
<evidence type="ECO:0000256" key="3">
    <source>
        <dbReference type="SAM" id="MobiDB-lite"/>
    </source>
</evidence>
<organism evidence="6">
    <name type="scientific">Timema shepardi</name>
    <name type="common">Walking stick</name>
    <dbReference type="NCBI Taxonomy" id="629360"/>
    <lineage>
        <taxon>Eukaryota</taxon>
        <taxon>Metazoa</taxon>
        <taxon>Ecdysozoa</taxon>
        <taxon>Arthropoda</taxon>
        <taxon>Hexapoda</taxon>
        <taxon>Insecta</taxon>
        <taxon>Pterygota</taxon>
        <taxon>Neoptera</taxon>
        <taxon>Polyneoptera</taxon>
        <taxon>Phasmatodea</taxon>
        <taxon>Timematodea</taxon>
        <taxon>Timematoidea</taxon>
        <taxon>Timematidae</taxon>
        <taxon>Timema</taxon>
    </lineage>
</organism>
<feature type="compositionally biased region" description="Basic residues" evidence="3">
    <location>
        <begin position="853"/>
        <end position="867"/>
    </location>
</feature>
<feature type="region of interest" description="Disordered" evidence="3">
    <location>
        <begin position="1"/>
        <end position="28"/>
    </location>
</feature>
<dbReference type="PANTHER" id="PTHR11864">
    <property type="entry name" value="PRE-MRNA-PROCESSING PROTEIN PRP40"/>
    <property type="match status" value="1"/>
</dbReference>
<sequence>MLDGSNIPFPPMPPGQGGPSGYGGIPPPMMGPRLGGFIPGPPMGSPGDIRLPPPPMIPPFNVPPPGFGFGGPPANAPSGDGAVIAAGPQLNAGSTINQETLHGPGLDSPADHEVKKSDWSEHKAPDGRTYFYNSITKQSLWEKPDELKSPAEYGTQLRGMLLVKSSGPRGFVYYASPHLALLEAKCANHQPNSCMFQLLLSQCPWKEYKSENGKTYYHNVDTKESRWTIPKELEELKERITSEETSSIPLNVPAASAGVTAAPPVLAPIVLPIPASIPSPLVVPVLPTLPLVVPTLPPQSPPAAKATTGSGSSAAMDHAMAATLAAISIPTPPPTKQDDDSGSNKDSAPDSRNSTPEPKLFFKDKKEAIEAFKDLLRERDVPSNASWDTAVKLISSDPRFPLMRKLNEKKQAFNAYKTQRLKEEREEQRQRAKKAREDLEEFLMTSQDMNSCMKYYKCEDTFGHLDVWRNVSESDRRDIYDDVVFSLAKREKEEAKTMKKNNMKKLSEILDAMTNINHRTTWQEAQQMLLDNHTFSNNANLLGMDKEDAMVVFEEHIRELEKEEEEDKEREKKRLKRQQRKNRDSFVMLLDELHEQGKLTSMSLWVELYPIISADLRFSAMLGQPGSTPLDLFKFYVEDLKSRFHDEKKIIKEILREKGFDVQVNTSFEEFATVVCEDRRSATLDAGNVKLTYNAFLEKMSTHVSDLSLQAEARERERLKEEARRLKRLEAGFKSLLKSYDIDYNSSWDDTRTKIEGESAFEAITLESERVRIFKEYQHENEEACSHRHSRSKKSKKNKKNKKRSRTRSRSRSYSESEDDRGHSSRKKRRHRSRTPSVTGSDSSDSHYSSVKRSSRHKKSKKKKKSRSVIEEMSKTILASIHDIKRTYVNKHWEWQAGSATLLSSAYATGRVELSSCRRQGLGGGRVRGDVRELSHLPLPPHPCRPSLASHCLPVGSSSRAKSPGSEDREFVRRLILKAETVSNLAMPTHHHDGEMSEDELEKKRMLLLQELQKQD</sequence>
<feature type="compositionally biased region" description="Basic and acidic residues" evidence="3">
    <location>
        <begin position="336"/>
        <end position="349"/>
    </location>
</feature>
<dbReference type="InterPro" id="IPR001202">
    <property type="entry name" value="WW_dom"/>
</dbReference>
<name>A0A7R9B001_TIMSH</name>
<gene>
    <name evidence="6" type="ORF">TSIB3V08_LOCUS7833</name>
</gene>
<dbReference type="PROSITE" id="PS01159">
    <property type="entry name" value="WW_DOMAIN_1"/>
    <property type="match status" value="1"/>
</dbReference>
<dbReference type="FunFam" id="1.10.10.440:FF:000003">
    <property type="entry name" value="Pre-mRNA processing factor 40 homolog A"/>
    <property type="match status" value="1"/>
</dbReference>
<dbReference type="InterPro" id="IPR036020">
    <property type="entry name" value="WW_dom_sf"/>
</dbReference>
<dbReference type="PROSITE" id="PS51676">
    <property type="entry name" value="FF"/>
    <property type="match status" value="3"/>
</dbReference>
<dbReference type="GO" id="GO:0005685">
    <property type="term" value="C:U1 snRNP"/>
    <property type="evidence" value="ECO:0007669"/>
    <property type="project" value="TreeGrafter"/>
</dbReference>
<feature type="region of interest" description="Disordered" evidence="3">
    <location>
        <begin position="296"/>
        <end position="315"/>
    </location>
</feature>
<dbReference type="SUPFAM" id="SSF51045">
    <property type="entry name" value="WW domain"/>
    <property type="match status" value="2"/>
</dbReference>
<dbReference type="SUPFAM" id="SSF81698">
    <property type="entry name" value="FF domain"/>
    <property type="match status" value="5"/>
</dbReference>
<feature type="domain" description="FF" evidence="5">
    <location>
        <begin position="365"/>
        <end position="419"/>
    </location>
</feature>
<feature type="compositionally biased region" description="Basic residues" evidence="3">
    <location>
        <begin position="824"/>
        <end position="834"/>
    </location>
</feature>
<keyword evidence="1" id="KW-0677">Repeat</keyword>
<proteinExistence type="predicted"/>
<feature type="compositionally biased region" description="Low complexity" evidence="3">
    <location>
        <begin position="302"/>
        <end position="315"/>
    </location>
</feature>
<evidence type="ECO:0000256" key="1">
    <source>
        <dbReference type="ARBA" id="ARBA00022737"/>
    </source>
</evidence>
<dbReference type="PANTHER" id="PTHR11864:SF0">
    <property type="entry name" value="PRP40 PRE-MRNA PROCESSING FACTOR 40 HOMOLOG A (YEAST)"/>
    <property type="match status" value="1"/>
</dbReference>
<feature type="region of interest" description="Disordered" evidence="3">
    <location>
        <begin position="780"/>
        <end position="869"/>
    </location>
</feature>
<feature type="region of interest" description="Disordered" evidence="3">
    <location>
        <begin position="986"/>
        <end position="1005"/>
    </location>
</feature>
<dbReference type="SMART" id="SM00441">
    <property type="entry name" value="FF"/>
    <property type="match status" value="4"/>
</dbReference>
<evidence type="ECO:0000313" key="6">
    <source>
        <dbReference type="EMBL" id="CAD7263763.1"/>
    </source>
</evidence>
<feature type="domain" description="FF" evidence="5">
    <location>
        <begin position="725"/>
        <end position="780"/>
    </location>
</feature>
<dbReference type="FunFam" id="1.10.10.440:FF:000002">
    <property type="entry name" value="pre-mRNA-processing factor 40 homolog A isoform X1"/>
    <property type="match status" value="1"/>
</dbReference>
<dbReference type="EMBL" id="OC003828">
    <property type="protein sequence ID" value="CAD7263763.1"/>
    <property type="molecule type" value="Genomic_DNA"/>
</dbReference>
<feature type="compositionally biased region" description="Basic residues" evidence="3">
    <location>
        <begin position="787"/>
        <end position="811"/>
    </location>
</feature>
<dbReference type="InterPro" id="IPR039726">
    <property type="entry name" value="Prp40-like"/>
</dbReference>
<feature type="compositionally biased region" description="Low complexity" evidence="3">
    <location>
        <begin position="841"/>
        <end position="852"/>
    </location>
</feature>
<accession>A0A7R9B001</accession>
<dbReference type="Pfam" id="PF25432">
    <property type="entry name" value="FF_PRPF40A"/>
    <property type="match status" value="1"/>
</dbReference>
<dbReference type="GO" id="GO:0071004">
    <property type="term" value="C:U2-type prespliceosome"/>
    <property type="evidence" value="ECO:0007669"/>
    <property type="project" value="TreeGrafter"/>
</dbReference>
<feature type="domain" description="FF" evidence="5">
    <location>
        <begin position="579"/>
        <end position="639"/>
    </location>
</feature>
<protein>
    <submittedName>
        <fullName evidence="6">Uncharacterized protein</fullName>
    </submittedName>
</protein>
<dbReference type="AlphaFoldDB" id="A0A7R9B001"/>
<feature type="coiled-coil region" evidence="2">
    <location>
        <begin position="546"/>
        <end position="582"/>
    </location>
</feature>
<dbReference type="CDD" id="cd00201">
    <property type="entry name" value="WW"/>
    <property type="match status" value="2"/>
</dbReference>
<dbReference type="FunFam" id="1.10.10.440:FF:000037">
    <property type="entry name" value="Pre-mRNA-processing factor 40"/>
    <property type="match status" value="1"/>
</dbReference>
<dbReference type="PROSITE" id="PS50020">
    <property type="entry name" value="WW_DOMAIN_2"/>
    <property type="match status" value="2"/>
</dbReference>
<dbReference type="InterPro" id="IPR036517">
    <property type="entry name" value="FF_domain_sf"/>
</dbReference>
<dbReference type="Gene3D" id="2.20.70.10">
    <property type="match status" value="2"/>
</dbReference>
<dbReference type="GO" id="GO:0045292">
    <property type="term" value="P:mRNA cis splicing, via spliceosome"/>
    <property type="evidence" value="ECO:0007669"/>
    <property type="project" value="InterPro"/>
</dbReference>
<dbReference type="GO" id="GO:0003723">
    <property type="term" value="F:RNA binding"/>
    <property type="evidence" value="ECO:0007669"/>
    <property type="project" value="TreeGrafter"/>
</dbReference>
<keyword evidence="2" id="KW-0175">Coiled coil</keyword>
<reference evidence="6" key="1">
    <citation type="submission" date="2020-11" db="EMBL/GenBank/DDBJ databases">
        <authorList>
            <person name="Tran Van P."/>
        </authorList>
    </citation>
    <scope>NUCLEOTIDE SEQUENCE</scope>
</reference>
<dbReference type="Pfam" id="PF00397">
    <property type="entry name" value="WW"/>
    <property type="match status" value="2"/>
</dbReference>
<dbReference type="SMART" id="SM00456">
    <property type="entry name" value="WW"/>
    <property type="match status" value="2"/>
</dbReference>
<dbReference type="Pfam" id="PF01846">
    <property type="entry name" value="FF"/>
    <property type="match status" value="3"/>
</dbReference>
<feature type="domain" description="WW" evidence="4">
    <location>
        <begin position="117"/>
        <end position="146"/>
    </location>
</feature>
<dbReference type="InterPro" id="IPR002713">
    <property type="entry name" value="FF_domain"/>
</dbReference>
<feature type="compositionally biased region" description="Basic and acidic residues" evidence="3">
    <location>
        <begin position="990"/>
        <end position="1005"/>
    </location>
</feature>
<feature type="coiled-coil region" evidence="2">
    <location>
        <begin position="418"/>
        <end position="445"/>
    </location>
</feature>
<dbReference type="Gene3D" id="1.10.10.440">
    <property type="entry name" value="FF domain"/>
    <property type="match status" value="5"/>
</dbReference>
<evidence type="ECO:0000259" key="4">
    <source>
        <dbReference type="PROSITE" id="PS50020"/>
    </source>
</evidence>